<organism evidence="1 2">
    <name type="scientific">Alistipes senegalensis JC50</name>
    <dbReference type="NCBI Taxonomy" id="1033732"/>
    <lineage>
        <taxon>Bacteria</taxon>
        <taxon>Pseudomonadati</taxon>
        <taxon>Bacteroidota</taxon>
        <taxon>Bacteroidia</taxon>
        <taxon>Bacteroidales</taxon>
        <taxon>Rikenellaceae</taxon>
        <taxon>Alistipes</taxon>
    </lineage>
</organism>
<evidence type="ECO:0000313" key="1">
    <source>
        <dbReference type="EMBL" id="UWN66185.1"/>
    </source>
</evidence>
<sequence length="320" mass="36956">MLFNKDNDGPAELQELLGIYYQTNRYSVIATEIALAEADIHRMIGNELFTRTETYYNSPAFETSGSDLEARITRAVRLPVAALAVYRFYQQNTVGHEDEGRKVKLDKENESIPWRWQIEMDDRALLDRYHRLLDAMYRLFEENDIPEWRQAPVLKRLEASLVRSLDEFQEVFPIENSYHTFYLLVPFMVECQERKIVRVVGEENFRKILAGDTAEDNLEEIAAAAKKCIPLYAVQTAVKRMSVQILPDAVVRRFSASFQGGKANEPADIATTRYLLRTLEEETTDALTELQKAVTKRRNVAARYDPLPENDPRNKYFTAG</sequence>
<proteinExistence type="predicted"/>
<reference evidence="1" key="1">
    <citation type="journal article" date="2022" name="Cell">
        <title>Design, construction, and in vivo augmentation of a complex gut microbiome.</title>
        <authorList>
            <person name="Cheng A.G."/>
            <person name="Ho P.Y."/>
            <person name="Aranda-Diaz A."/>
            <person name="Jain S."/>
            <person name="Yu F.B."/>
            <person name="Meng X."/>
            <person name="Wang M."/>
            <person name="Iakiviak M."/>
            <person name="Nagashima K."/>
            <person name="Zhao A."/>
            <person name="Murugkar P."/>
            <person name="Patil A."/>
            <person name="Atabakhsh K."/>
            <person name="Weakley A."/>
            <person name="Yan J."/>
            <person name="Brumbaugh A.R."/>
            <person name="Higginbottom S."/>
            <person name="Dimas A."/>
            <person name="Shiver A.L."/>
            <person name="Deutschbauer A."/>
            <person name="Neff N."/>
            <person name="Sonnenburg J.L."/>
            <person name="Huang K.C."/>
            <person name="Fischbach M.A."/>
        </authorList>
    </citation>
    <scope>NUCLEOTIDE SEQUENCE</scope>
    <source>
        <strain evidence="1">JC50</strain>
    </source>
</reference>
<dbReference type="EMBL" id="CP102252">
    <property type="protein sequence ID" value="UWN66185.1"/>
    <property type="molecule type" value="Genomic_DNA"/>
</dbReference>
<dbReference type="Proteomes" id="UP001058267">
    <property type="component" value="Chromosome"/>
</dbReference>
<accession>A0ABY5V9B2</accession>
<evidence type="ECO:0000313" key="2">
    <source>
        <dbReference type="Proteomes" id="UP001058267"/>
    </source>
</evidence>
<keyword evidence="2" id="KW-1185">Reference proteome</keyword>
<protein>
    <submittedName>
        <fullName evidence="1">Uncharacterized protein</fullName>
    </submittedName>
</protein>
<dbReference type="RefSeq" id="WP_019152269.1">
    <property type="nucleotide sequence ID" value="NZ_CP102252.1"/>
</dbReference>
<gene>
    <name evidence="1" type="ORF">NQ519_04950</name>
</gene>
<name>A0ABY5V9B2_9BACT</name>